<dbReference type="RefSeq" id="XP_022311158.1">
    <property type="nucleotide sequence ID" value="XM_022455450.1"/>
</dbReference>
<dbReference type="AlphaFoldDB" id="A0A8B8C624"/>
<dbReference type="SUPFAM" id="SSF50249">
    <property type="entry name" value="Nucleic acid-binding proteins"/>
    <property type="match status" value="1"/>
</dbReference>
<dbReference type="GeneID" id="111116453"/>
<organism evidence="2 3">
    <name type="scientific">Crassostrea virginica</name>
    <name type="common">Eastern oyster</name>
    <dbReference type="NCBI Taxonomy" id="6565"/>
    <lineage>
        <taxon>Eukaryota</taxon>
        <taxon>Metazoa</taxon>
        <taxon>Spiralia</taxon>
        <taxon>Lophotrochozoa</taxon>
        <taxon>Mollusca</taxon>
        <taxon>Bivalvia</taxon>
        <taxon>Autobranchia</taxon>
        <taxon>Pteriomorphia</taxon>
        <taxon>Ostreida</taxon>
        <taxon>Ostreoidea</taxon>
        <taxon>Ostreidae</taxon>
        <taxon>Crassostrea</taxon>
    </lineage>
</organism>
<reference evidence="3" key="1">
    <citation type="submission" date="2025-08" db="UniProtKB">
        <authorList>
            <consortium name="RefSeq"/>
        </authorList>
    </citation>
    <scope>IDENTIFICATION</scope>
    <source>
        <tissue evidence="3">Whole sample</tissue>
    </source>
</reference>
<dbReference type="Gene3D" id="2.40.50.140">
    <property type="entry name" value="Nucleic acid-binding proteins"/>
    <property type="match status" value="1"/>
</dbReference>
<name>A0A8B8C624_CRAVI</name>
<dbReference type="Proteomes" id="UP000694844">
    <property type="component" value="Chromosome 10"/>
</dbReference>
<proteinExistence type="predicted"/>
<accession>A0A8B8C624</accession>
<evidence type="ECO:0000313" key="2">
    <source>
        <dbReference type="Proteomes" id="UP000694844"/>
    </source>
</evidence>
<dbReference type="KEGG" id="cvn:111116453"/>
<gene>
    <name evidence="3" type="primary">LOC111116453</name>
</gene>
<keyword evidence="2" id="KW-1185">Reference proteome</keyword>
<sequence length="293" mass="33216">MASSSRRLNLDEVGAPQPKKTKTFDSPTMTTMQKIFVLENTEIRQTGDGNTYGVTHVLAKTTNYMKLHEVHLPGKFTGKFSSSERKFLFIKGYSQKEEGLIRIIDKSLVLDTQDNPIDSVVIKRFTNPPNQDIAVIKTKEKGERVSVKACVEKVSNILETPSSKRRIIKLRDLSGTIDLKVWGEMIHRLQFEEDQMVRIGCVTIDVFNNRASLNSNPSTTLEILNEEEEVEGLVDAACFDQDEMSILIRDTLFGINTDQMEQIFPTMDFIQGLKVKLLTKGRTIIEVTEVQQK</sequence>
<protein>
    <submittedName>
        <fullName evidence="3">Uncharacterized protein LOC111116453</fullName>
    </submittedName>
</protein>
<dbReference type="InterPro" id="IPR012340">
    <property type="entry name" value="NA-bd_OB-fold"/>
</dbReference>
<evidence type="ECO:0000313" key="3">
    <source>
        <dbReference type="RefSeq" id="XP_022311158.1"/>
    </source>
</evidence>
<dbReference type="OrthoDB" id="6199301at2759"/>
<evidence type="ECO:0000256" key="1">
    <source>
        <dbReference type="SAM" id="MobiDB-lite"/>
    </source>
</evidence>
<feature type="region of interest" description="Disordered" evidence="1">
    <location>
        <begin position="1"/>
        <end position="25"/>
    </location>
</feature>